<dbReference type="NCBIfam" id="NF003343">
    <property type="entry name" value="PRK04358.1-4"/>
    <property type="match status" value="1"/>
</dbReference>
<evidence type="ECO:0000256" key="3">
    <source>
        <dbReference type="ARBA" id="ARBA00022759"/>
    </source>
</evidence>
<evidence type="ECO:0000313" key="6">
    <source>
        <dbReference type="EMBL" id="ACX73354.1"/>
    </source>
</evidence>
<evidence type="ECO:0000256" key="1">
    <source>
        <dbReference type="ARBA" id="ARBA00022694"/>
    </source>
</evidence>
<evidence type="ECO:0000313" key="7">
    <source>
        <dbReference type="Proteomes" id="UP000002063"/>
    </source>
</evidence>
<dbReference type="GO" id="GO:0004526">
    <property type="term" value="F:ribonuclease P activity"/>
    <property type="evidence" value="ECO:0007669"/>
    <property type="project" value="UniProtKB-UniRule"/>
</dbReference>
<dbReference type="KEGG" id="mvu:Metvu_1501"/>
<dbReference type="NCBIfam" id="TIGR03875">
    <property type="entry name" value="RNA_lig_partner"/>
    <property type="match status" value="1"/>
</dbReference>
<gene>
    <name evidence="6" type="ordered locus">Metvu_1501</name>
</gene>
<dbReference type="CDD" id="cd18691">
    <property type="entry name" value="PIN_VapC-like"/>
    <property type="match status" value="1"/>
</dbReference>
<evidence type="ECO:0000256" key="2">
    <source>
        <dbReference type="ARBA" id="ARBA00022722"/>
    </source>
</evidence>
<dbReference type="HOGENOM" id="CLU_109672_0_0_2"/>
<evidence type="ECO:0000256" key="4">
    <source>
        <dbReference type="ARBA" id="ARBA00022801"/>
    </source>
</evidence>
<dbReference type="AlphaFoldDB" id="C9RIF2"/>
<comment type="similarity">
    <text evidence="5">Belongs to the HARP family.</text>
</comment>
<dbReference type="Proteomes" id="UP000002063">
    <property type="component" value="Chromosome"/>
</dbReference>
<organism evidence="6 7">
    <name type="scientific">Methanocaldococcus vulcanius (strain ATCC 700851 / DSM 12094 / M7)</name>
    <name type="common">Methanococcus vulcanius</name>
    <dbReference type="NCBI Taxonomy" id="579137"/>
    <lineage>
        <taxon>Archaea</taxon>
        <taxon>Methanobacteriati</taxon>
        <taxon>Methanobacteriota</taxon>
        <taxon>Methanomada group</taxon>
        <taxon>Methanococci</taxon>
        <taxon>Methanococcales</taxon>
        <taxon>Methanocaldococcaceae</taxon>
        <taxon>Methanocaldococcus</taxon>
    </lineage>
</organism>
<dbReference type="NCBIfam" id="NF003340">
    <property type="entry name" value="PRK04358.1-1"/>
    <property type="match status" value="1"/>
</dbReference>
<dbReference type="HAMAP" id="MF_01078">
    <property type="entry name" value="RNA_free_RNase_P"/>
    <property type="match status" value="1"/>
</dbReference>
<dbReference type="InterPro" id="IPR014856">
    <property type="entry name" value="RNA_free_RNase_P"/>
</dbReference>
<keyword evidence="4 5" id="KW-0378">Hydrolase</keyword>
<keyword evidence="1 5" id="KW-0819">tRNA processing</keyword>
<keyword evidence="3 5" id="KW-0255">Endonuclease</keyword>
<comment type="function">
    <text evidence="5">RNA-free RNase P that catalyzes the removal of the 5'-leader sequence from pre-tRNA to produce the mature 5'-terminus.</text>
</comment>
<protein>
    <recommendedName>
        <fullName evidence="5">RNA-free ribonuclease P</fullName>
        <shortName evidence="5">RNA-free RNase P</shortName>
        <ecNumber evidence="5">3.1.26.5</ecNumber>
    </recommendedName>
    <alternativeName>
        <fullName evidence="5">Protein-only RNase P</fullName>
    </alternativeName>
</protein>
<reference evidence="6" key="1">
    <citation type="submission" date="2009-10" db="EMBL/GenBank/DDBJ databases">
        <title>Complete sequence of chromosome of Methanocaldococcus vulcanius M7.</title>
        <authorList>
            <consortium name="US DOE Joint Genome Institute"/>
            <person name="Lucas S."/>
            <person name="Copeland A."/>
            <person name="Lapidus A."/>
            <person name="Glavina del Rio T."/>
            <person name="Dalin E."/>
            <person name="Tice H."/>
            <person name="Bruce D."/>
            <person name="Goodwin L."/>
            <person name="Pitluck S."/>
            <person name="Lcollab F.I."/>
            <person name="Brettin T."/>
            <person name="Detter J.C."/>
            <person name="Han C."/>
            <person name="Tapia R."/>
            <person name="Kuske C.R."/>
            <person name="Schmutz J."/>
            <person name="Larimer F."/>
            <person name="Land M."/>
            <person name="Hauser L."/>
            <person name="Kyrpides N."/>
            <person name="Ovchinikova G."/>
            <person name="Sieprawska-Lupa M."/>
            <person name="Whitman W.B."/>
            <person name="Woyke T."/>
        </authorList>
    </citation>
    <scope>NUCLEOTIDE SEQUENCE [LARGE SCALE GENOMIC DNA]</scope>
    <source>
        <strain evidence="6">M7</strain>
    </source>
</reference>
<accession>C9RIF2</accession>
<dbReference type="PANTHER" id="PTHR41173:SF1">
    <property type="entry name" value="RNA-FREE RIBONUCLEASE P"/>
    <property type="match status" value="1"/>
</dbReference>
<sequence length="232" mass="26829">MQKQRFCLDTSAFTEPSVRKALGVKTITELTDKVMDLIAEARTKLNISCHIPYPTVYNELMGFLESENCPKDVMVKVDTWLVKKTPNRYEIKIPSEIFYEYVKDLRERINKGMRIGEDHIIKATDMVYELSKKHPEMNKNEILNKVLSKTINTFRNKYRSALRVGTLDSAPDLDVLLLAKELDAAVVASDGGIEKWAQRLGLRFVNASDFPFMLEEYLKHNDLHFGNRKRIK</sequence>
<dbReference type="EC" id="3.1.26.5" evidence="5"/>
<keyword evidence="7" id="KW-1185">Reference proteome</keyword>
<dbReference type="Pfam" id="PF08745">
    <property type="entry name" value="PIN_5"/>
    <property type="match status" value="1"/>
</dbReference>
<dbReference type="GeneID" id="8513848"/>
<dbReference type="GO" id="GO:0001682">
    <property type="term" value="P:tRNA 5'-leader removal"/>
    <property type="evidence" value="ECO:0007669"/>
    <property type="project" value="UniProtKB-UniRule"/>
</dbReference>
<keyword evidence="2 5" id="KW-0540">Nuclease</keyword>
<dbReference type="PANTHER" id="PTHR41173">
    <property type="entry name" value="UPF0278 PROTEIN TK1425"/>
    <property type="match status" value="1"/>
</dbReference>
<dbReference type="eggNOG" id="arCOG00720">
    <property type="taxonomic scope" value="Archaea"/>
</dbReference>
<proteinExistence type="inferred from homology"/>
<name>C9RIF2_METVM</name>
<evidence type="ECO:0000256" key="5">
    <source>
        <dbReference type="HAMAP-Rule" id="MF_01078"/>
    </source>
</evidence>
<comment type="catalytic activity">
    <reaction evidence="5">
        <text>Endonucleolytic cleavage of RNA, removing 5'-extranucleotides from tRNA precursor.</text>
        <dbReference type="EC" id="3.1.26.5"/>
    </reaction>
</comment>
<dbReference type="OrthoDB" id="95197at2157"/>
<dbReference type="STRING" id="579137.Metvu_1501"/>
<dbReference type="EMBL" id="CP001787">
    <property type="protein sequence ID" value="ACX73354.1"/>
    <property type="molecule type" value="Genomic_DNA"/>
</dbReference>
<dbReference type="RefSeq" id="WP_015733573.1">
    <property type="nucleotide sequence ID" value="NC_013407.1"/>
</dbReference>